<dbReference type="eggNOG" id="COG0840">
    <property type="taxonomic scope" value="Bacteria"/>
</dbReference>
<dbReference type="GO" id="GO:0007165">
    <property type="term" value="P:signal transduction"/>
    <property type="evidence" value="ECO:0007669"/>
    <property type="project" value="UniProtKB-KW"/>
</dbReference>
<dbReference type="InterPro" id="IPR029151">
    <property type="entry name" value="Sensor-like_sf"/>
</dbReference>
<keyword evidence="1 2" id="KW-0807">Transducer</keyword>
<dbReference type="PANTHER" id="PTHR32089:SF112">
    <property type="entry name" value="LYSOZYME-LIKE PROTEIN-RELATED"/>
    <property type="match status" value="1"/>
</dbReference>
<dbReference type="SUPFAM" id="SSF103190">
    <property type="entry name" value="Sensory domain-like"/>
    <property type="match status" value="1"/>
</dbReference>
<evidence type="ECO:0000259" key="3">
    <source>
        <dbReference type="PROSITE" id="PS50111"/>
    </source>
</evidence>
<dbReference type="STRING" id="555088.DealDRAFT_0652"/>
<proteinExistence type="predicted"/>
<dbReference type="Pfam" id="PF00015">
    <property type="entry name" value="MCPsignal"/>
    <property type="match status" value="1"/>
</dbReference>
<dbReference type="InterPro" id="IPR004089">
    <property type="entry name" value="MCPsignal_dom"/>
</dbReference>
<dbReference type="AlphaFoldDB" id="C0GDK1"/>
<dbReference type="PROSITE" id="PS50111">
    <property type="entry name" value="CHEMOTAXIS_TRANSDUC_2"/>
    <property type="match status" value="1"/>
</dbReference>
<dbReference type="RefSeq" id="WP_008514818.1">
    <property type="nucleotide sequence ID" value="NZ_ACJM01000002.1"/>
</dbReference>
<comment type="caution">
    <text evidence="4">The sequence shown here is derived from an EMBL/GenBank/DDBJ whole genome shotgun (WGS) entry which is preliminary data.</text>
</comment>
<evidence type="ECO:0000256" key="2">
    <source>
        <dbReference type="PROSITE-ProRule" id="PRU00284"/>
    </source>
</evidence>
<dbReference type="GO" id="GO:0016020">
    <property type="term" value="C:membrane"/>
    <property type="evidence" value="ECO:0007669"/>
    <property type="project" value="InterPro"/>
</dbReference>
<dbReference type="SUPFAM" id="SSF58104">
    <property type="entry name" value="Methyl-accepting chemotaxis protein (MCP) signaling domain"/>
    <property type="match status" value="1"/>
</dbReference>
<accession>C0GDK1</accession>
<dbReference type="Gene3D" id="1.10.287.950">
    <property type="entry name" value="Methyl-accepting chemotaxis protein"/>
    <property type="match status" value="1"/>
</dbReference>
<organism evidence="4 5">
    <name type="scientific">Dethiobacter alkaliphilus AHT 1</name>
    <dbReference type="NCBI Taxonomy" id="555088"/>
    <lineage>
        <taxon>Bacteria</taxon>
        <taxon>Bacillati</taxon>
        <taxon>Bacillota</taxon>
        <taxon>Dethiobacteria</taxon>
        <taxon>Dethiobacterales</taxon>
        <taxon>Dethiobacteraceae</taxon>
        <taxon>Dethiobacter</taxon>
    </lineage>
</organism>
<evidence type="ECO:0000313" key="5">
    <source>
        <dbReference type="Proteomes" id="UP000006443"/>
    </source>
</evidence>
<keyword evidence="5" id="KW-1185">Reference proteome</keyword>
<dbReference type="SMART" id="SM00283">
    <property type="entry name" value="MA"/>
    <property type="match status" value="1"/>
</dbReference>
<feature type="domain" description="Methyl-accepting transducer" evidence="3">
    <location>
        <begin position="156"/>
        <end position="278"/>
    </location>
</feature>
<sequence>MEKSENSLLQCFLQVSPFINDLTMGDLAVAISNTKEILAYIPGKTIDHKIKVGDEIKPESVVGTTLSKGQRVVRQVGAEVYGIPYVGIGLPVRDEQGNIIGAVSFNESLERQESLRSMADNLSGATRELSGTTEGLASQAEELAAVGQHLSAMGTQLGNSVVETNSLLQVMQKVAAQTNLLGLNASIEAARVGEKGRGFGVVADEIRKLADNSVKSLKEIEEILGTLNKAKESISGEINQIGSISSEQAAATQEMMAAVEEMNAMAQNLLEFAEELLK</sequence>
<dbReference type="Proteomes" id="UP000006443">
    <property type="component" value="Unassembled WGS sequence"/>
</dbReference>
<evidence type="ECO:0000256" key="1">
    <source>
        <dbReference type="ARBA" id="ARBA00023224"/>
    </source>
</evidence>
<dbReference type="EMBL" id="ACJM01000002">
    <property type="protein sequence ID" value="EEG78722.1"/>
    <property type="molecule type" value="Genomic_DNA"/>
</dbReference>
<reference evidence="4 5" key="1">
    <citation type="submission" date="2009-02" db="EMBL/GenBank/DDBJ databases">
        <title>Sequencing of the draft genome and assembly of Dethiobacter alkaliphilus AHT 1.</title>
        <authorList>
            <consortium name="US DOE Joint Genome Institute (JGI-PGF)"/>
            <person name="Lucas S."/>
            <person name="Copeland A."/>
            <person name="Lapidus A."/>
            <person name="Glavina del Rio T."/>
            <person name="Dalin E."/>
            <person name="Tice H."/>
            <person name="Bruce D."/>
            <person name="Goodwin L."/>
            <person name="Pitluck S."/>
            <person name="Larimer F."/>
            <person name="Land M.L."/>
            <person name="Hauser L."/>
            <person name="Muyzer G."/>
        </authorList>
    </citation>
    <scope>NUCLEOTIDE SEQUENCE [LARGE SCALE GENOMIC DNA]</scope>
    <source>
        <strain evidence="4 5">AHT 1</strain>
    </source>
</reference>
<name>C0GDK1_DETAL</name>
<dbReference type="PANTHER" id="PTHR32089">
    <property type="entry name" value="METHYL-ACCEPTING CHEMOTAXIS PROTEIN MCPB"/>
    <property type="match status" value="1"/>
</dbReference>
<gene>
    <name evidence="4" type="ORF">DealDRAFT_0652</name>
</gene>
<protein>
    <submittedName>
        <fullName evidence="4">Methyl-accepting chemotaxis sensory transducer</fullName>
    </submittedName>
</protein>
<evidence type="ECO:0000313" key="4">
    <source>
        <dbReference type="EMBL" id="EEG78722.1"/>
    </source>
</evidence>